<feature type="non-terminal residue" evidence="1">
    <location>
        <position position="1"/>
    </location>
</feature>
<dbReference type="EMBL" id="CAWUPB010001173">
    <property type="protein sequence ID" value="CAK7347114.1"/>
    <property type="molecule type" value="Genomic_DNA"/>
</dbReference>
<name>A0AAV1S6K6_9ROSI</name>
<evidence type="ECO:0000313" key="1">
    <source>
        <dbReference type="EMBL" id="CAK7347114.1"/>
    </source>
</evidence>
<dbReference type="Proteomes" id="UP001314170">
    <property type="component" value="Unassembled WGS sequence"/>
</dbReference>
<evidence type="ECO:0000313" key="2">
    <source>
        <dbReference type="Proteomes" id="UP001314170"/>
    </source>
</evidence>
<sequence>ASNGDLARSEVPQTLCGTNDLKVPPGKAVREPYVLAGFGSNMQHYQFLLLSVLSRRMHQRQDLSLPPILALARRSGYSVTVQVQMRSSASTGD</sequence>
<dbReference type="AlphaFoldDB" id="A0AAV1S6K6"/>
<accession>A0AAV1S6K6</accession>
<proteinExistence type="predicted"/>
<protein>
    <submittedName>
        <fullName evidence="1">Uncharacterized protein</fullName>
    </submittedName>
</protein>
<comment type="caution">
    <text evidence="1">The sequence shown here is derived from an EMBL/GenBank/DDBJ whole genome shotgun (WGS) entry which is preliminary data.</text>
</comment>
<keyword evidence="2" id="KW-1185">Reference proteome</keyword>
<reference evidence="1 2" key="1">
    <citation type="submission" date="2024-01" db="EMBL/GenBank/DDBJ databases">
        <authorList>
            <person name="Waweru B."/>
        </authorList>
    </citation>
    <scope>NUCLEOTIDE SEQUENCE [LARGE SCALE GENOMIC DNA]</scope>
</reference>
<organism evidence="1 2">
    <name type="scientific">Dovyalis caffra</name>
    <dbReference type="NCBI Taxonomy" id="77055"/>
    <lineage>
        <taxon>Eukaryota</taxon>
        <taxon>Viridiplantae</taxon>
        <taxon>Streptophyta</taxon>
        <taxon>Embryophyta</taxon>
        <taxon>Tracheophyta</taxon>
        <taxon>Spermatophyta</taxon>
        <taxon>Magnoliopsida</taxon>
        <taxon>eudicotyledons</taxon>
        <taxon>Gunneridae</taxon>
        <taxon>Pentapetalae</taxon>
        <taxon>rosids</taxon>
        <taxon>fabids</taxon>
        <taxon>Malpighiales</taxon>
        <taxon>Salicaceae</taxon>
        <taxon>Flacourtieae</taxon>
        <taxon>Dovyalis</taxon>
    </lineage>
</organism>
<gene>
    <name evidence="1" type="ORF">DCAF_LOCUS19796</name>
</gene>